<proteinExistence type="predicted"/>
<evidence type="ECO:0000313" key="1">
    <source>
        <dbReference type="EMBL" id="EHB93017.1"/>
    </source>
</evidence>
<keyword evidence="2" id="KW-1185">Reference proteome</keyword>
<accession>G5H5S3</accession>
<dbReference type="STRING" id="742725.HMPREF9450_00283"/>
<gene>
    <name evidence="1" type="ORF">HMPREF9450_00283</name>
</gene>
<dbReference type="PROSITE" id="PS51257">
    <property type="entry name" value="PROKAR_LIPOPROTEIN"/>
    <property type="match status" value="1"/>
</dbReference>
<comment type="caution">
    <text evidence="1">The sequence shown here is derived from an EMBL/GenBank/DDBJ whole genome shotgun (WGS) entry which is preliminary data.</text>
</comment>
<reference evidence="1 2" key="1">
    <citation type="submission" date="2011-08" db="EMBL/GenBank/DDBJ databases">
        <title>The Genome Sequence of Alistipes indistinctus YIT 12060.</title>
        <authorList>
            <consortium name="The Broad Institute Genome Sequencing Platform"/>
            <person name="Earl A."/>
            <person name="Ward D."/>
            <person name="Feldgarden M."/>
            <person name="Gevers D."/>
            <person name="Morotomi M."/>
            <person name="Young S.K."/>
            <person name="Zeng Q."/>
            <person name="Gargeya S."/>
            <person name="Fitzgerald M."/>
            <person name="Haas B."/>
            <person name="Abouelleil A."/>
            <person name="Alvarado L."/>
            <person name="Arachchi H.M."/>
            <person name="Berlin A."/>
            <person name="Brown A."/>
            <person name="Chapman S.B."/>
            <person name="Chen Z."/>
            <person name="Dunbar C."/>
            <person name="Freedman E."/>
            <person name="Gearin G."/>
            <person name="Gellesch M."/>
            <person name="Goldberg J."/>
            <person name="Griggs A."/>
            <person name="Gujja S."/>
            <person name="Heiman D."/>
            <person name="Howarth C."/>
            <person name="Larson L."/>
            <person name="Lui A."/>
            <person name="MacDonald P.J.P."/>
            <person name="Montmayeur A."/>
            <person name="Murphy C."/>
            <person name="Neiman D."/>
            <person name="Pearson M."/>
            <person name="Priest M."/>
            <person name="Roberts A."/>
            <person name="Saif S."/>
            <person name="Shea T."/>
            <person name="Shenoy N."/>
            <person name="Sisk P."/>
            <person name="Stolte C."/>
            <person name="Sykes S."/>
            <person name="Wortman J."/>
            <person name="Nusbaum C."/>
            <person name="Birren B."/>
        </authorList>
    </citation>
    <scope>NUCLEOTIDE SEQUENCE [LARGE SCALE GENOMIC DNA]</scope>
    <source>
        <strain evidence="1 2">YIT 12060</strain>
    </source>
</reference>
<dbReference type="AlphaFoldDB" id="G5H5S3"/>
<evidence type="ECO:0000313" key="2">
    <source>
        <dbReference type="Proteomes" id="UP000006008"/>
    </source>
</evidence>
<sequence length="203" mass="23615">MEKRSVRQYWPCSKIIFNILTVVLLVGCCKNQQTQYSSPKINNDTELSVLPLTFDNKVLHENILDYAHHMKYQDIENTDYKNLIRLTFAMNGDTVNYAIWPIRELFYLLANENLFVVNIDSIYVVGASSQSLGVGMPPENVVKILINQYPQIGIDYKKIIDKQKQDTGKVKSIFLPHSLYDDEEWHLQFVHDSLVSKRIINKF</sequence>
<dbReference type="EMBL" id="ADLD01000004">
    <property type="protein sequence ID" value="EHB93017.1"/>
    <property type="molecule type" value="Genomic_DNA"/>
</dbReference>
<dbReference type="Proteomes" id="UP000006008">
    <property type="component" value="Unassembled WGS sequence"/>
</dbReference>
<organism evidence="1 2">
    <name type="scientific">Alistipes indistinctus YIT 12060</name>
    <dbReference type="NCBI Taxonomy" id="742725"/>
    <lineage>
        <taxon>Bacteria</taxon>
        <taxon>Pseudomonadati</taxon>
        <taxon>Bacteroidota</taxon>
        <taxon>Bacteroidia</taxon>
        <taxon>Bacteroidales</taxon>
        <taxon>Rikenellaceae</taxon>
        <taxon>Alistipes</taxon>
    </lineage>
</organism>
<protein>
    <submittedName>
        <fullName evidence="1">Uncharacterized protein</fullName>
    </submittedName>
</protein>
<name>G5H5S3_9BACT</name>
<dbReference type="HOGENOM" id="CLU_1346579_0_0_10"/>